<dbReference type="PANTHER" id="PTHR47926">
    <property type="entry name" value="PENTATRICOPEPTIDE REPEAT-CONTAINING PROTEIN"/>
    <property type="match status" value="1"/>
</dbReference>
<feature type="repeat" description="PPR" evidence="2">
    <location>
        <begin position="318"/>
        <end position="352"/>
    </location>
</feature>
<evidence type="ECO:0000313" key="3">
    <source>
        <dbReference type="EMBL" id="CAK9183796.1"/>
    </source>
</evidence>
<dbReference type="AlphaFoldDB" id="A0ABC8URU3"/>
<feature type="repeat" description="PPR" evidence="2">
    <location>
        <begin position="520"/>
        <end position="554"/>
    </location>
</feature>
<dbReference type="Pfam" id="PF13041">
    <property type="entry name" value="PPR_2"/>
    <property type="match status" value="4"/>
</dbReference>
<dbReference type="Gene3D" id="1.25.40.10">
    <property type="entry name" value="Tetratricopeptide repeat domain"/>
    <property type="match status" value="7"/>
</dbReference>
<dbReference type="FunFam" id="1.25.40.10:FF:000366">
    <property type="entry name" value="Pentatricopeptide (PPR) repeat-containing protein"/>
    <property type="match status" value="1"/>
</dbReference>
<dbReference type="InterPro" id="IPR002885">
    <property type="entry name" value="PPR_rpt"/>
</dbReference>
<evidence type="ECO:0000256" key="1">
    <source>
        <dbReference type="ARBA" id="ARBA00022737"/>
    </source>
</evidence>
<dbReference type="FunFam" id="1.25.40.10:FF:000436">
    <property type="entry name" value="Pentatricopeptide repeat-containing protein At5g39350 family"/>
    <property type="match status" value="1"/>
</dbReference>
<comment type="caution">
    <text evidence="3">The sequence shown here is derived from an EMBL/GenBank/DDBJ whole genome shotgun (WGS) entry which is preliminary data.</text>
</comment>
<organism evidence="3 4">
    <name type="scientific">Ilex paraguariensis</name>
    <name type="common">yerba mate</name>
    <dbReference type="NCBI Taxonomy" id="185542"/>
    <lineage>
        <taxon>Eukaryota</taxon>
        <taxon>Viridiplantae</taxon>
        <taxon>Streptophyta</taxon>
        <taxon>Embryophyta</taxon>
        <taxon>Tracheophyta</taxon>
        <taxon>Spermatophyta</taxon>
        <taxon>Magnoliopsida</taxon>
        <taxon>eudicotyledons</taxon>
        <taxon>Gunneridae</taxon>
        <taxon>Pentapetalae</taxon>
        <taxon>asterids</taxon>
        <taxon>campanulids</taxon>
        <taxon>Aquifoliales</taxon>
        <taxon>Aquifoliaceae</taxon>
        <taxon>Ilex</taxon>
    </lineage>
</organism>
<dbReference type="Pfam" id="PF20430">
    <property type="entry name" value="Eplus_motif"/>
    <property type="match status" value="1"/>
</dbReference>
<feature type="repeat" description="PPR" evidence="2">
    <location>
        <begin position="621"/>
        <end position="655"/>
    </location>
</feature>
<keyword evidence="4" id="KW-1185">Reference proteome</keyword>
<name>A0ABC8URU3_9AQUA</name>
<dbReference type="FunFam" id="1.25.40.10:FF:000351">
    <property type="entry name" value="Pentatricopeptide repeat-containing protein"/>
    <property type="match status" value="2"/>
</dbReference>
<keyword evidence="1" id="KW-0677">Repeat</keyword>
<dbReference type="PROSITE" id="PS51375">
    <property type="entry name" value="PPR"/>
    <property type="match status" value="6"/>
</dbReference>
<dbReference type="FunFam" id="1.25.40.10:FF:000031">
    <property type="entry name" value="Pentatricopeptide repeat-containing protein mitochondrial"/>
    <property type="match status" value="1"/>
</dbReference>
<dbReference type="FunFam" id="1.25.40.10:FF:000682">
    <property type="entry name" value="Pentatricopeptide repeat-containing protein At3g16610"/>
    <property type="match status" value="1"/>
</dbReference>
<evidence type="ECO:0000313" key="4">
    <source>
        <dbReference type="Proteomes" id="UP001642360"/>
    </source>
</evidence>
<feature type="repeat" description="PPR" evidence="2">
    <location>
        <begin position="217"/>
        <end position="251"/>
    </location>
</feature>
<proteinExistence type="predicted"/>
<dbReference type="InterPro" id="IPR046849">
    <property type="entry name" value="E2_motif"/>
</dbReference>
<sequence length="860" mass="96417">MYRRNLYPIYRSFSCVATSVSKATHTNTQINVTYPGWFFFTNNLEEVLSSKLALVLQACNCSEHFVIQRGRQIHAQIILNGIDHVGLLGTRILGMYVLCGRYSDGKNMFDQLELCYASPWNWMIRGFTIMGHFDYALLFYFKMLGFGTCPDKYTFPYVIKACGGMKAVNLGKTVHSTIRNMGFERDLYVGSSLIKLYAENDCLNDARCLFDRLPQRDSVIWNVILNGYVKHGASDHVINLFREMRNTEIKPNSVTYACVLSVCALETMIRFGTQLHGLVIRCGLEMDSPVANTLIAMYAKCHCLFYARGLFDTTSQTDLVTWNGMIGGYVQNGFMFEALDLFSKMISEGLKPDTVTFASFLPSITELASIIEGKEIHGYIVRHGVHLDVFLKNALIDMYFKCRGVEMARNVFYHCTAVDVVICTAMISGYVLNGMNIDAIEMFKWLIREHMKPNAVTLACTLPACAGLVALKLGKELHGYVLKAGLEGRCYVGSAITDMYAKCGRLDLAHQVFMRMSERDGVCWNSMITSSSQNGKPEEAIDLFRQMGNEGTKYDGVSISAALSACANLPALHLGKEIHSFMIKSALRSDLFAESALIDMYAKCGNLDLACRVFDMMEVKNEVSWNSVIAAYGNHGRLKDSLLLFHEMKEEGFEPDHVTFLAIISACGHSGQVEEGKYFFNCMTDYGIVPRMEHYACMIDLFGRAGRLEEAFQIINSMPFNPDAGVWGTLLGACRVHGNVELAELASRHLFLLDPQNSGYYVLLANAQADAGKWDRVLKVRSMMKEKGVQKIPGYSWIEVNNTTHMFVAADTSHPESGQIYQLLTNLLLELRKEGYSPRLSLQMHPQSIGLNKLVGEKKC</sequence>
<evidence type="ECO:0008006" key="5">
    <source>
        <dbReference type="Google" id="ProtNLM"/>
    </source>
</evidence>
<protein>
    <recommendedName>
        <fullName evidence="5">Pentatricopeptide repeat-containing protein</fullName>
    </recommendedName>
</protein>
<dbReference type="InterPro" id="IPR046960">
    <property type="entry name" value="PPR_At4g14850-like_plant"/>
</dbReference>
<dbReference type="InterPro" id="IPR011990">
    <property type="entry name" value="TPR-like_helical_dom_sf"/>
</dbReference>
<dbReference type="NCBIfam" id="TIGR00756">
    <property type="entry name" value="PPR"/>
    <property type="match status" value="7"/>
</dbReference>
<evidence type="ECO:0000256" key="2">
    <source>
        <dbReference type="PROSITE-ProRule" id="PRU00708"/>
    </source>
</evidence>
<feature type="repeat" description="PPR" evidence="2">
    <location>
        <begin position="656"/>
        <end position="690"/>
    </location>
</feature>
<dbReference type="Proteomes" id="UP001642360">
    <property type="component" value="Unassembled WGS sequence"/>
</dbReference>
<dbReference type="Pfam" id="PF20431">
    <property type="entry name" value="E_motif"/>
    <property type="match status" value="1"/>
</dbReference>
<feature type="repeat" description="PPR" evidence="2">
    <location>
        <begin position="419"/>
        <end position="453"/>
    </location>
</feature>
<dbReference type="EMBL" id="CAUOFW020008758">
    <property type="protein sequence ID" value="CAK9183796.1"/>
    <property type="molecule type" value="Genomic_DNA"/>
</dbReference>
<accession>A0ABC8URU3</accession>
<dbReference type="Pfam" id="PF01535">
    <property type="entry name" value="PPR"/>
    <property type="match status" value="4"/>
</dbReference>
<reference evidence="3 4" key="1">
    <citation type="submission" date="2024-02" db="EMBL/GenBank/DDBJ databases">
        <authorList>
            <person name="Vignale AGUSTIN F."/>
            <person name="Sosa J E."/>
            <person name="Modenutti C."/>
        </authorList>
    </citation>
    <scope>NUCLEOTIDE SEQUENCE [LARGE SCALE GENOMIC DNA]</scope>
</reference>
<gene>
    <name evidence="3" type="ORF">ILEXP_LOCUS54090</name>
</gene>
<dbReference type="InterPro" id="IPR046848">
    <property type="entry name" value="E_motif"/>
</dbReference>
<dbReference type="PANTHER" id="PTHR47926:SF357">
    <property type="entry name" value="PENTATRICOPEPTIDE REPEAT-CONTAINING PROTEIN"/>
    <property type="match status" value="1"/>
</dbReference>